<keyword evidence="2" id="KW-1185">Reference proteome</keyword>
<evidence type="ECO:0000313" key="2">
    <source>
        <dbReference type="Proteomes" id="UP000077603"/>
    </source>
</evidence>
<name>A0A172Y9A4_9CAUL</name>
<reference evidence="1 2" key="1">
    <citation type="journal article" date="2014" name="Genome Announc.">
        <title>Genome Sequence of a Promising Hydrogen-Producing Facultative Anaerobic Bacterium, Brevundimonas naejangsanensis Strain B1.</title>
        <authorList>
            <person name="Su H."/>
            <person name="Zhang T."/>
            <person name="Bao M."/>
            <person name="Jiang Y."/>
            <person name="Wang Y."/>
            <person name="Tan T."/>
        </authorList>
    </citation>
    <scope>NUCLEOTIDE SEQUENCE [LARGE SCALE GENOMIC DNA]</scope>
    <source>
        <strain evidence="1 2">B1</strain>
    </source>
</reference>
<proteinExistence type="predicted"/>
<dbReference type="eggNOG" id="COG3843">
    <property type="taxonomic scope" value="Bacteria"/>
</dbReference>
<evidence type="ECO:0000313" key="1">
    <source>
        <dbReference type="EMBL" id="ANF55798.1"/>
    </source>
</evidence>
<gene>
    <name evidence="1" type="ORF">DA69_01375</name>
</gene>
<dbReference type="AlphaFoldDB" id="A0A172Y9A4"/>
<dbReference type="STRING" id="588932.DA69_01375"/>
<protein>
    <submittedName>
        <fullName evidence="1">Type VI secretion protein</fullName>
    </submittedName>
</protein>
<accession>A0A172Y9A4</accession>
<organism evidence="1 2">
    <name type="scientific">Brevundimonas naejangsanensis</name>
    <dbReference type="NCBI Taxonomy" id="588932"/>
    <lineage>
        <taxon>Bacteria</taxon>
        <taxon>Pseudomonadati</taxon>
        <taxon>Pseudomonadota</taxon>
        <taxon>Alphaproteobacteria</taxon>
        <taxon>Caulobacterales</taxon>
        <taxon>Caulobacteraceae</taxon>
        <taxon>Brevundimonas</taxon>
    </lineage>
</organism>
<dbReference type="EMBL" id="CP015614">
    <property type="protein sequence ID" value="ANF55798.1"/>
    <property type="molecule type" value="Genomic_DNA"/>
</dbReference>
<dbReference type="KEGG" id="bne:DA69_01375"/>
<sequence>MLKRLSSSMRFSYGAKAGALKTAAKRSGSAFRADVRQRVIVKALVSRHLGKGMARGKALAAHVRYLGRDGAGQDGEAGAFFDRNRDAVDGAERTQDWAEHRHHFRFIVSPEHGDRIADLRDYTRDVMGRVCADLGEPNLPWMAVCHFDTDQPHAHVLMPGRRANGRDLVIPRDYVAYGFRARAQETAQERLGDLSRLDAERRVWRETQRDSFTSFDRRLLASMDGEGMVADAVGGRNAWAALTRGRLAHLESLGLAERHGRRFRLADELEGKLRRLQVSKDVIRTLNERRLETGRTAEVFREGRVAGQVMKAGFHDELGASPFVVLKDAKGVEHYARLAVGTALPTVGAQATLGLDARGMMRVVPGMARGVGLGL</sequence>
<dbReference type="Proteomes" id="UP000077603">
    <property type="component" value="Chromosome"/>
</dbReference>